<dbReference type="AlphaFoldDB" id="A0A2S9IKG2"/>
<gene>
    <name evidence="2" type="ORF">C5748_23890</name>
</gene>
<organism evidence="2 3">
    <name type="scientific">Phyllobacterium phragmitis</name>
    <dbReference type="NCBI Taxonomy" id="2670329"/>
    <lineage>
        <taxon>Bacteria</taxon>
        <taxon>Pseudomonadati</taxon>
        <taxon>Pseudomonadota</taxon>
        <taxon>Alphaproteobacteria</taxon>
        <taxon>Hyphomicrobiales</taxon>
        <taxon>Phyllobacteriaceae</taxon>
        <taxon>Phyllobacterium</taxon>
    </lineage>
</organism>
<name>A0A2S9IKG2_9HYPH</name>
<dbReference type="Proteomes" id="UP000239434">
    <property type="component" value="Unassembled WGS sequence"/>
</dbReference>
<feature type="region of interest" description="Disordered" evidence="1">
    <location>
        <begin position="255"/>
        <end position="274"/>
    </location>
</feature>
<feature type="region of interest" description="Disordered" evidence="1">
    <location>
        <begin position="103"/>
        <end position="122"/>
    </location>
</feature>
<comment type="caution">
    <text evidence="2">The sequence shown here is derived from an EMBL/GenBank/DDBJ whole genome shotgun (WGS) entry which is preliminary data.</text>
</comment>
<evidence type="ECO:0008006" key="4">
    <source>
        <dbReference type="Google" id="ProtNLM"/>
    </source>
</evidence>
<reference evidence="2 3" key="1">
    <citation type="submission" date="2018-02" db="EMBL/GenBank/DDBJ databases">
        <title>The draft genome of Phyllobacterium sp. 1N-3.</title>
        <authorList>
            <person name="Liu L."/>
            <person name="Li L."/>
            <person name="Zhang X."/>
            <person name="Wang T."/>
            <person name="Liang L."/>
        </authorList>
    </citation>
    <scope>NUCLEOTIDE SEQUENCE [LARGE SCALE GENOMIC DNA]</scope>
    <source>
        <strain evidence="2 3">1N-3</strain>
    </source>
</reference>
<keyword evidence="3" id="KW-1185">Reference proteome</keyword>
<accession>A0A2S9IKG2</accession>
<dbReference type="PROSITE" id="PS51257">
    <property type="entry name" value="PROKAR_LIPOPROTEIN"/>
    <property type="match status" value="1"/>
</dbReference>
<dbReference type="SUPFAM" id="SSF50199">
    <property type="entry name" value="Staphylococcal nuclease"/>
    <property type="match status" value="1"/>
</dbReference>
<proteinExistence type="predicted"/>
<dbReference type="InterPro" id="IPR035437">
    <property type="entry name" value="SNase_OB-fold_sf"/>
</dbReference>
<evidence type="ECO:0000313" key="3">
    <source>
        <dbReference type="Proteomes" id="UP000239434"/>
    </source>
</evidence>
<dbReference type="Gene3D" id="2.40.50.90">
    <property type="match status" value="1"/>
</dbReference>
<protein>
    <recommendedName>
        <fullName evidence="4">Thermonuclease family protein</fullName>
    </recommendedName>
</protein>
<evidence type="ECO:0000256" key="1">
    <source>
        <dbReference type="SAM" id="MobiDB-lite"/>
    </source>
</evidence>
<sequence length="274" mass="28777">MAVRHIAPLVLAAFVACGLVSVFIVPSYGVLDRSGGATAAPEIVPENFELPEDEEQAQPIGNGPGNIGVKQQRAARQAALGFVLPLDNDEPLERIEPRAPLSELSLALPPPPPTEAATASDSGEVRYRLLHRPLATAAGRFEADGHVVEVQGIDIPSPDETCTDPTGASWPCGMQARTAFRAWLRARAVMCRLPEIPSDGVTVTDCTLGGEGVAAWLVDNGWARAKADGPYAKRARKAEDAHFGIFGPRPDGVLPAISASAPPAPAAEPEPLPQ</sequence>
<feature type="compositionally biased region" description="Pro residues" evidence="1">
    <location>
        <begin position="262"/>
        <end position="274"/>
    </location>
</feature>
<dbReference type="EMBL" id="PVBR01000026">
    <property type="protein sequence ID" value="PRD41023.1"/>
    <property type="molecule type" value="Genomic_DNA"/>
</dbReference>
<evidence type="ECO:0000313" key="2">
    <source>
        <dbReference type="EMBL" id="PRD41023.1"/>
    </source>
</evidence>